<dbReference type="OrthoDB" id="7777996at2"/>
<keyword evidence="1" id="KW-0812">Transmembrane</keyword>
<organism evidence="2 4">
    <name type="scientific">Sphingomonas koreensis</name>
    <dbReference type="NCBI Taxonomy" id="93064"/>
    <lineage>
        <taxon>Bacteria</taxon>
        <taxon>Pseudomonadati</taxon>
        <taxon>Pseudomonadota</taxon>
        <taxon>Alphaproteobacteria</taxon>
        <taxon>Sphingomonadales</taxon>
        <taxon>Sphingomonadaceae</taxon>
        <taxon>Sphingomonas</taxon>
    </lineage>
</organism>
<evidence type="ECO:0000313" key="3">
    <source>
        <dbReference type="EMBL" id="RSV02171.1"/>
    </source>
</evidence>
<dbReference type="Proteomes" id="UP000286681">
    <property type="component" value="Unassembled WGS sequence"/>
</dbReference>
<evidence type="ECO:0000313" key="5">
    <source>
        <dbReference type="Proteomes" id="UP000286681"/>
    </source>
</evidence>
<proteinExistence type="predicted"/>
<keyword evidence="4" id="KW-1185">Reference proteome</keyword>
<dbReference type="STRING" id="93064.BRX40_19275"/>
<evidence type="ECO:0000256" key="1">
    <source>
        <dbReference type="SAM" id="Phobius"/>
    </source>
</evidence>
<accession>A0A1L6JEB4</accession>
<keyword evidence="1" id="KW-1133">Transmembrane helix</keyword>
<protein>
    <submittedName>
        <fullName evidence="2">Uncharacterized protein</fullName>
    </submittedName>
</protein>
<feature type="transmembrane region" description="Helical" evidence="1">
    <location>
        <begin position="57"/>
        <end position="74"/>
    </location>
</feature>
<keyword evidence="1" id="KW-0472">Membrane</keyword>
<reference evidence="3 5" key="3">
    <citation type="submission" date="2018-07" db="EMBL/GenBank/DDBJ databases">
        <title>Genomic and Epidemiologic Investigation of an Indolent Hospital Outbreak.</title>
        <authorList>
            <person name="Johnson R.C."/>
            <person name="Deming C."/>
            <person name="Conlan S."/>
            <person name="Zellmer C.J."/>
            <person name="Michelin A.V."/>
            <person name="Lee-Lin S."/>
            <person name="Thomas P.J."/>
            <person name="Park M."/>
            <person name="Weingarten R.A."/>
            <person name="Less J."/>
            <person name="Dekker J.P."/>
            <person name="Frank K.M."/>
            <person name="Musser K.A."/>
            <person name="Mcquiston J.R."/>
            <person name="Henderson D.K."/>
            <person name="Lau A.F."/>
            <person name="Palmore T.N."/>
            <person name="Segre J.A."/>
        </authorList>
    </citation>
    <scope>NUCLEOTIDE SEQUENCE [LARGE SCALE GENOMIC DNA]</scope>
    <source>
        <strain evidence="3 5">SK-NIH.Env10_0317</strain>
    </source>
</reference>
<dbReference type="AlphaFoldDB" id="A0A1L6JEB4"/>
<dbReference type="EMBL" id="QQWO01000010">
    <property type="protein sequence ID" value="RSV02171.1"/>
    <property type="molecule type" value="Genomic_DNA"/>
</dbReference>
<name>A0A1L6JEB4_9SPHN</name>
<evidence type="ECO:0000313" key="4">
    <source>
        <dbReference type="Proteomes" id="UP000185161"/>
    </source>
</evidence>
<sequence>MAMSAAANKATGKPAWLALAAAPVFAAMALISATDAPPLSMCAAGSTLLPVDGMTAMYLLMSLFHLPPWLTLAGR</sequence>
<reference evidence="4" key="2">
    <citation type="submission" date="2016-12" db="EMBL/GenBank/DDBJ databases">
        <title>Whole genome sequencing of Sphingomonas sp. ABOJV.</title>
        <authorList>
            <person name="Conlan S."/>
            <person name="Thomas P.J."/>
            <person name="Mullikin J."/>
            <person name="Palmore T.N."/>
            <person name="Frank K.M."/>
            <person name="Segre J.A."/>
        </authorList>
    </citation>
    <scope>NUCLEOTIDE SEQUENCE [LARGE SCALE GENOMIC DNA]</scope>
    <source>
        <strain evidence="4">ABOJV</strain>
    </source>
</reference>
<reference evidence="2" key="1">
    <citation type="submission" date="2016-12" db="EMBL/GenBank/DDBJ databases">
        <title>Whole genome sequencing of Sphingomonas koreensis.</title>
        <authorList>
            <person name="Conlan S."/>
            <person name="Thomas P.J."/>
            <person name="Mullikin J."/>
            <person name="Palmore T.N."/>
            <person name="Frank K.M."/>
            <person name="Segre J.A."/>
        </authorList>
    </citation>
    <scope>NUCLEOTIDE SEQUENCE</scope>
    <source>
        <strain evidence="2">ABOJV</strain>
    </source>
</reference>
<dbReference type="KEGG" id="skr:BRX40_19275"/>
<dbReference type="EMBL" id="CP018820">
    <property type="protein sequence ID" value="APR54269.1"/>
    <property type="molecule type" value="Genomic_DNA"/>
</dbReference>
<gene>
    <name evidence="2" type="ORF">BRX40_19275</name>
    <name evidence="3" type="ORF">CA257_13385</name>
</gene>
<evidence type="ECO:0000313" key="2">
    <source>
        <dbReference type="EMBL" id="APR54269.1"/>
    </source>
</evidence>
<dbReference type="Proteomes" id="UP000185161">
    <property type="component" value="Chromosome"/>
</dbReference>